<organism evidence="1 2">
    <name type="scientific">Xanthomonas hortorum</name>
    <dbReference type="NCBI Taxonomy" id="56454"/>
    <lineage>
        <taxon>Bacteria</taxon>
        <taxon>Pseudomonadati</taxon>
        <taxon>Pseudomonadota</taxon>
        <taxon>Gammaproteobacteria</taxon>
        <taxon>Lysobacterales</taxon>
        <taxon>Lysobacteraceae</taxon>
        <taxon>Xanthomonas</taxon>
    </lineage>
</organism>
<evidence type="ECO:0000313" key="1">
    <source>
        <dbReference type="EMBL" id="WAH63678.1"/>
    </source>
</evidence>
<dbReference type="AlphaFoldDB" id="A0AA47IBS8"/>
<name>A0AA47IBS8_9XANT</name>
<evidence type="ECO:0000313" key="2">
    <source>
        <dbReference type="Proteomes" id="UP001164737"/>
    </source>
</evidence>
<dbReference type="EMBL" id="CP107241">
    <property type="protein sequence ID" value="WAH63678.1"/>
    <property type="molecule type" value="Genomic_DNA"/>
</dbReference>
<reference evidence="1" key="1">
    <citation type="submission" date="2022-10" db="EMBL/GenBank/DDBJ databases">
        <title>Complete genome sequence resource for Xanthomonas hortorum isolated from Greek Oregano.</title>
        <authorList>
            <person name="Gonzalez-Tobon J."/>
            <person name="Helmann T.C."/>
            <person name="Daughtrey M."/>
            <person name="Stodghill P.V."/>
            <person name="Filiatrault M.J."/>
        </authorList>
    </citation>
    <scope>NUCLEOTIDE SEQUENCE</scope>
    <source>
        <strain evidence="1">Oregano 108</strain>
    </source>
</reference>
<protein>
    <submittedName>
        <fullName evidence="1">Uncharacterized protein</fullName>
    </submittedName>
</protein>
<gene>
    <name evidence="1" type="ORF">OEG85_19875</name>
</gene>
<dbReference type="Proteomes" id="UP001164737">
    <property type="component" value="Chromosome"/>
</dbReference>
<accession>A0AA47IBS8</accession>
<dbReference type="RefSeq" id="WP_268212778.1">
    <property type="nucleotide sequence ID" value="NZ_CP107241.1"/>
</dbReference>
<sequence>MSSYNARSDAGVVRLRDVFIDVSMSCDIGCVCNAMGVRGIA</sequence>
<proteinExistence type="predicted"/>